<gene>
    <name evidence="1" type="ORF">FY528_01095</name>
</gene>
<organism evidence="1 2">
    <name type="scientific">Hymenobacter lutimineralis</name>
    <dbReference type="NCBI Taxonomy" id="2606448"/>
    <lineage>
        <taxon>Bacteria</taxon>
        <taxon>Pseudomonadati</taxon>
        <taxon>Bacteroidota</taxon>
        <taxon>Cytophagia</taxon>
        <taxon>Cytophagales</taxon>
        <taxon>Hymenobacteraceae</taxon>
        <taxon>Hymenobacter</taxon>
    </lineage>
</organism>
<protein>
    <recommendedName>
        <fullName evidence="3">STAS/SEC14 domain-containing protein</fullName>
    </recommendedName>
</protein>
<evidence type="ECO:0000313" key="1">
    <source>
        <dbReference type="EMBL" id="TYZ14354.1"/>
    </source>
</evidence>
<dbReference type="RefSeq" id="WP_149069138.1">
    <property type="nucleotide sequence ID" value="NZ_VTHL01000001.1"/>
</dbReference>
<sequence length="138" mass="15663">METSPLIYFANPVGRVIDNPQGFGRLIYQPGPRQTEDFRGFLSHVIRLLASRPGGRLLIDQRQMQPFTAEEQTYMVQEWLPRMVADGGYRYGSVLVADNVFARLATATVITAARGLHLTYQYFEREGDAVAWLLQQPT</sequence>
<reference evidence="1 2" key="1">
    <citation type="submission" date="2019-08" db="EMBL/GenBank/DDBJ databases">
        <authorList>
            <person name="Seo M.-J."/>
        </authorList>
    </citation>
    <scope>NUCLEOTIDE SEQUENCE [LARGE SCALE GENOMIC DNA]</scope>
    <source>
        <strain evidence="1 2">KIGAM108</strain>
    </source>
</reference>
<name>A0A5D6VIX8_9BACT</name>
<dbReference type="Proteomes" id="UP000322791">
    <property type="component" value="Unassembled WGS sequence"/>
</dbReference>
<dbReference type="AlphaFoldDB" id="A0A5D6VIX8"/>
<accession>A0A5D6VIX8</accession>
<proteinExistence type="predicted"/>
<comment type="caution">
    <text evidence="1">The sequence shown here is derived from an EMBL/GenBank/DDBJ whole genome shotgun (WGS) entry which is preliminary data.</text>
</comment>
<evidence type="ECO:0000313" key="2">
    <source>
        <dbReference type="Proteomes" id="UP000322791"/>
    </source>
</evidence>
<keyword evidence="2" id="KW-1185">Reference proteome</keyword>
<evidence type="ECO:0008006" key="3">
    <source>
        <dbReference type="Google" id="ProtNLM"/>
    </source>
</evidence>
<dbReference type="EMBL" id="VTHL01000001">
    <property type="protein sequence ID" value="TYZ14354.1"/>
    <property type="molecule type" value="Genomic_DNA"/>
</dbReference>